<accession>A0A9W8A0W8</accession>
<gene>
    <name evidence="3" type="ORF">H4219_003125</name>
</gene>
<proteinExistence type="predicted"/>
<organism evidence="3 4">
    <name type="scientific">Mycoemilia scoparia</name>
    <dbReference type="NCBI Taxonomy" id="417184"/>
    <lineage>
        <taxon>Eukaryota</taxon>
        <taxon>Fungi</taxon>
        <taxon>Fungi incertae sedis</taxon>
        <taxon>Zoopagomycota</taxon>
        <taxon>Kickxellomycotina</taxon>
        <taxon>Kickxellomycetes</taxon>
        <taxon>Kickxellales</taxon>
        <taxon>Kickxellaceae</taxon>
        <taxon>Mycoemilia</taxon>
    </lineage>
</organism>
<dbReference type="InterPro" id="IPR051044">
    <property type="entry name" value="MAG_DAG_Lipase"/>
</dbReference>
<dbReference type="Proteomes" id="UP001150538">
    <property type="component" value="Unassembled WGS sequence"/>
</dbReference>
<evidence type="ECO:0000256" key="1">
    <source>
        <dbReference type="SAM" id="MobiDB-lite"/>
    </source>
</evidence>
<feature type="domain" description="Serine aminopeptidase S33" evidence="2">
    <location>
        <begin position="61"/>
        <end position="157"/>
    </location>
</feature>
<dbReference type="PANTHER" id="PTHR11614">
    <property type="entry name" value="PHOSPHOLIPASE-RELATED"/>
    <property type="match status" value="1"/>
</dbReference>
<evidence type="ECO:0000313" key="3">
    <source>
        <dbReference type="EMBL" id="KAJ1917562.1"/>
    </source>
</evidence>
<evidence type="ECO:0000313" key="4">
    <source>
        <dbReference type="Proteomes" id="UP001150538"/>
    </source>
</evidence>
<evidence type="ECO:0000259" key="2">
    <source>
        <dbReference type="Pfam" id="PF12146"/>
    </source>
</evidence>
<feature type="compositionally biased region" description="Basic and acidic residues" evidence="1">
    <location>
        <begin position="1"/>
        <end position="10"/>
    </location>
</feature>
<dbReference type="InterPro" id="IPR022742">
    <property type="entry name" value="Hydrolase_4"/>
</dbReference>
<dbReference type="Gene3D" id="3.40.50.1820">
    <property type="entry name" value="alpha/beta hydrolase"/>
    <property type="match status" value="1"/>
</dbReference>
<name>A0A9W8A0W8_9FUNG</name>
<dbReference type="SUPFAM" id="SSF53474">
    <property type="entry name" value="alpha/beta-Hydrolases"/>
    <property type="match status" value="1"/>
</dbReference>
<feature type="region of interest" description="Disordered" evidence="1">
    <location>
        <begin position="1"/>
        <end position="35"/>
    </location>
</feature>
<dbReference type="AlphaFoldDB" id="A0A9W8A0W8"/>
<reference evidence="3" key="1">
    <citation type="submission" date="2022-07" db="EMBL/GenBank/DDBJ databases">
        <title>Phylogenomic reconstructions and comparative analyses of Kickxellomycotina fungi.</title>
        <authorList>
            <person name="Reynolds N.K."/>
            <person name="Stajich J.E."/>
            <person name="Barry K."/>
            <person name="Grigoriev I.V."/>
            <person name="Crous P."/>
            <person name="Smith M.E."/>
        </authorList>
    </citation>
    <scope>NUCLEOTIDE SEQUENCE</scope>
    <source>
        <strain evidence="3">NBRC 100468</strain>
    </source>
</reference>
<keyword evidence="4" id="KW-1185">Reference proteome</keyword>
<dbReference type="InterPro" id="IPR029058">
    <property type="entry name" value="AB_hydrolase_fold"/>
</dbReference>
<protein>
    <recommendedName>
        <fullName evidence="2">Serine aminopeptidase S33 domain-containing protein</fullName>
    </recommendedName>
</protein>
<sequence>MADQSTKDSIDDTVTTTAQPPQQDQQPQSLPKTDSDIGEFVDYVKVNKHEFYTRRFKSAIQPPKATVLVVHGFGEFCDRYEKLCRTLAKSGFETMTFDQKGWGKTCERTKSRKGDNGGWIATLRDISAMSALLKQDSIPNFLYGHSMGGALVVNYAAVAALKETTDLDTDDDDDDAGKKKIKNNKKKTKVEDDSFQYTKVDGIISSSPGLKIGKAAYPGDLLTSILGTVSGYARWIPWSVGFEDDHLTQNQEELKKLRESPFVHGRSTIGTLYDVFKQGEHCRKNHSKDFKTPVLLIHGDGDLICDVEGTREFYNNLPSNTDKELLIIESKYHELNFEPELSESLPKKIVEWFSSRCGGPNNK</sequence>
<dbReference type="EMBL" id="JANBPU010000068">
    <property type="protein sequence ID" value="KAJ1917562.1"/>
    <property type="molecule type" value="Genomic_DNA"/>
</dbReference>
<dbReference type="OrthoDB" id="10249433at2759"/>
<feature type="domain" description="Serine aminopeptidase S33" evidence="2">
    <location>
        <begin position="199"/>
        <end position="340"/>
    </location>
</feature>
<comment type="caution">
    <text evidence="3">The sequence shown here is derived from an EMBL/GenBank/DDBJ whole genome shotgun (WGS) entry which is preliminary data.</text>
</comment>
<dbReference type="Pfam" id="PF12146">
    <property type="entry name" value="Hydrolase_4"/>
    <property type="match status" value="2"/>
</dbReference>
<feature type="compositionally biased region" description="Low complexity" evidence="1">
    <location>
        <begin position="12"/>
        <end position="28"/>
    </location>
</feature>